<reference evidence="2 3" key="1">
    <citation type="journal article" date="2013" name="Genome Announc.">
        <title>Complete genome sequence of Myxococcus stipitatus strain DSM 14675, a fruiting myxobacterium.</title>
        <authorList>
            <person name="Huntley S."/>
            <person name="Kneip S."/>
            <person name="Treuner-Lange A."/>
            <person name="Sogaard-Andersen L."/>
        </authorList>
    </citation>
    <scope>NUCLEOTIDE SEQUENCE [LARGE SCALE GENOMIC DNA]</scope>
    <source>
        <strain evidence="3">DSM 14675 / JCM 12634 / Mx s8</strain>
    </source>
</reference>
<dbReference type="Proteomes" id="UP000011131">
    <property type="component" value="Chromosome"/>
</dbReference>
<evidence type="ECO:0000256" key="1">
    <source>
        <dbReference type="SAM" id="MobiDB-lite"/>
    </source>
</evidence>
<feature type="region of interest" description="Disordered" evidence="1">
    <location>
        <begin position="198"/>
        <end position="292"/>
    </location>
</feature>
<feature type="region of interest" description="Disordered" evidence="1">
    <location>
        <begin position="319"/>
        <end position="338"/>
    </location>
</feature>
<dbReference type="HOGENOM" id="CLU_820909_0_0_7"/>
<keyword evidence="3" id="KW-1185">Reference proteome</keyword>
<feature type="region of interest" description="Disordered" evidence="1">
    <location>
        <begin position="126"/>
        <end position="151"/>
    </location>
</feature>
<dbReference type="KEGG" id="msd:MYSTI_07610"/>
<accession>L7UMU8</accession>
<protein>
    <submittedName>
        <fullName evidence="2">Zinc metalloproteinase B</fullName>
    </submittedName>
</protein>
<gene>
    <name evidence="2" type="ordered locus">MYSTI_07610</name>
</gene>
<feature type="compositionally biased region" description="Low complexity" evidence="1">
    <location>
        <begin position="274"/>
        <end position="285"/>
    </location>
</feature>
<organism evidence="2 3">
    <name type="scientific">Myxococcus stipitatus (strain DSM 14675 / JCM 12634 / Mx s8)</name>
    <dbReference type="NCBI Taxonomy" id="1278073"/>
    <lineage>
        <taxon>Bacteria</taxon>
        <taxon>Pseudomonadati</taxon>
        <taxon>Myxococcota</taxon>
        <taxon>Myxococcia</taxon>
        <taxon>Myxococcales</taxon>
        <taxon>Cystobacterineae</taxon>
        <taxon>Myxococcaceae</taxon>
        <taxon>Myxococcus</taxon>
    </lineage>
</organism>
<dbReference type="EMBL" id="CP004025">
    <property type="protein sequence ID" value="AGC48882.1"/>
    <property type="molecule type" value="Genomic_DNA"/>
</dbReference>
<evidence type="ECO:0000313" key="3">
    <source>
        <dbReference type="Proteomes" id="UP000011131"/>
    </source>
</evidence>
<evidence type="ECO:0000313" key="2">
    <source>
        <dbReference type="EMBL" id="AGC48882.1"/>
    </source>
</evidence>
<name>L7UMU8_MYXSD</name>
<feature type="compositionally biased region" description="Polar residues" evidence="1">
    <location>
        <begin position="138"/>
        <end position="147"/>
    </location>
</feature>
<proteinExistence type="predicted"/>
<dbReference type="AlphaFoldDB" id="L7UMU8"/>
<feature type="compositionally biased region" description="Basic and acidic residues" evidence="1">
    <location>
        <begin position="252"/>
        <end position="261"/>
    </location>
</feature>
<sequence>MRSDSIVATASAACPTFQPTLLAVTRSDVCSTVDTRTYNRFNPRSSQSPGATSAWKSWSVSASFQPTRLAVTRSDAWTCRIPAQSGGFNPRSSLSRGATDDARSMLTMRLFQPALLAVTRLKRQRRSPCSPTLLRSRGATSPRSNHQLGAGVQPTLLASRGATPATTGPTAAHWFQPTLLAVTRSDATSGASARRTWCFNPRSSRSRGATQPRGGRHAHRAVSTHAPRGHEERRGRPGNLPRVRRVSTHAPRGHEERHASLRPELVGTKCFNPRSSRSRGATSGTGDDGCRRRFQPTLLAVTRSDAMCRWSWPSARCFNPRSSRSRGATDVPGRSHAT</sequence>